<dbReference type="PANTHER" id="PTHR35894">
    <property type="entry name" value="GENERAL SECRETION PATHWAY PROTEIN A-RELATED"/>
    <property type="match status" value="1"/>
</dbReference>
<gene>
    <name evidence="3" type="ORF">GO499_02220</name>
</gene>
<dbReference type="SUPFAM" id="SSF52540">
    <property type="entry name" value="P-loop containing nucleoside triphosphate hydrolases"/>
    <property type="match status" value="1"/>
</dbReference>
<dbReference type="InterPro" id="IPR003593">
    <property type="entry name" value="AAA+_ATPase"/>
</dbReference>
<dbReference type="SMART" id="SM00382">
    <property type="entry name" value="AAA"/>
    <property type="match status" value="1"/>
</dbReference>
<feature type="compositionally biased region" description="Basic residues" evidence="1">
    <location>
        <begin position="343"/>
        <end position="352"/>
    </location>
</feature>
<dbReference type="Pfam" id="PF13401">
    <property type="entry name" value="AAA_22"/>
    <property type="match status" value="1"/>
</dbReference>
<dbReference type="InterPro" id="IPR049945">
    <property type="entry name" value="AAA_22"/>
</dbReference>
<dbReference type="AlphaFoldDB" id="A0A6P1SX77"/>
<dbReference type="KEGG" id="amaq:GO499_02220"/>
<feature type="region of interest" description="Disordered" evidence="1">
    <location>
        <begin position="287"/>
        <end position="352"/>
    </location>
</feature>
<dbReference type="RefSeq" id="WP_161860652.1">
    <property type="nucleotide sequence ID" value="NZ_CP046620.1"/>
</dbReference>
<name>A0A6P1SX77_9RHOB</name>
<dbReference type="GO" id="GO:0016887">
    <property type="term" value="F:ATP hydrolysis activity"/>
    <property type="evidence" value="ECO:0007669"/>
    <property type="project" value="InterPro"/>
</dbReference>
<sequence length="352" mass="38595">MSVDAQGREIVLSHFGMNERPFSSQPDPEYLYWSDAHRQAYTMLDYGLMSGAPITVITGEVGTGKTSLLRHLLRNIGPDVSAGLVSTAGGGRAELLHWVLLALGQESNPEIGYVRLHAQFQSFLISEFQAGRRTLLIFDEAQNLSIETLEELRLFTNINADSDSLLQLVLFGQPGLRETLSRPELLPFAQRVSADYHIPAMDLEAVEGMIAHRLEAAGANPAIFTPGAMAGIFRATGGLPRRVSQICDYALVYAYGAGQDEVNSEIVDLVVRDRMAEGHFLSLAPKSKRDKSVPAPRLGGVPDLKAPPRDEDDTEPPPPTVQTTVEQPKAPRLGPAPDPLFMRHPRNRSNKR</sequence>
<dbReference type="Proteomes" id="UP000464495">
    <property type="component" value="Chromosome"/>
</dbReference>
<feature type="domain" description="AAA+ ATPase" evidence="2">
    <location>
        <begin position="51"/>
        <end position="216"/>
    </location>
</feature>
<dbReference type="EMBL" id="CP046620">
    <property type="protein sequence ID" value="QHQ34081.1"/>
    <property type="molecule type" value="Genomic_DNA"/>
</dbReference>
<evidence type="ECO:0000313" key="4">
    <source>
        <dbReference type="Proteomes" id="UP000464495"/>
    </source>
</evidence>
<keyword evidence="4" id="KW-1185">Reference proteome</keyword>
<accession>A0A6P1SX77</accession>
<evidence type="ECO:0000259" key="2">
    <source>
        <dbReference type="SMART" id="SM00382"/>
    </source>
</evidence>
<reference evidence="3 4" key="1">
    <citation type="submission" date="2019-12" db="EMBL/GenBank/DDBJ databases">
        <title>Complete genome sequence of Algicella marina strain 9Alg 56(T) isolated from the red alga Tichocarpus crinitus.</title>
        <authorList>
            <person name="Kim S.-G."/>
            <person name="Nedashkovskaya O.I."/>
        </authorList>
    </citation>
    <scope>NUCLEOTIDE SEQUENCE [LARGE SCALE GENOMIC DNA]</scope>
    <source>
        <strain evidence="3 4">9Alg 56</strain>
    </source>
</reference>
<protein>
    <submittedName>
        <fullName evidence="3">AAA family ATPase</fullName>
    </submittedName>
</protein>
<proteinExistence type="predicted"/>
<dbReference type="InterPro" id="IPR052026">
    <property type="entry name" value="ExeA_AAA_ATPase_DNA-bind"/>
</dbReference>
<evidence type="ECO:0000256" key="1">
    <source>
        <dbReference type="SAM" id="MobiDB-lite"/>
    </source>
</evidence>
<organism evidence="3 4">
    <name type="scientific">Algicella marina</name>
    <dbReference type="NCBI Taxonomy" id="2683284"/>
    <lineage>
        <taxon>Bacteria</taxon>
        <taxon>Pseudomonadati</taxon>
        <taxon>Pseudomonadota</taxon>
        <taxon>Alphaproteobacteria</taxon>
        <taxon>Rhodobacterales</taxon>
        <taxon>Paracoccaceae</taxon>
        <taxon>Algicella</taxon>
    </lineage>
</organism>
<evidence type="ECO:0000313" key="3">
    <source>
        <dbReference type="EMBL" id="QHQ34081.1"/>
    </source>
</evidence>
<dbReference type="InterPro" id="IPR027417">
    <property type="entry name" value="P-loop_NTPase"/>
</dbReference>
<dbReference type="PANTHER" id="PTHR35894:SF1">
    <property type="entry name" value="PHOSPHORIBULOKINASE _ URIDINE KINASE FAMILY"/>
    <property type="match status" value="1"/>
</dbReference>
<dbReference type="Gene3D" id="3.40.50.300">
    <property type="entry name" value="P-loop containing nucleotide triphosphate hydrolases"/>
    <property type="match status" value="1"/>
</dbReference>